<dbReference type="Proteomes" id="UP000585474">
    <property type="component" value="Unassembled WGS sequence"/>
</dbReference>
<feature type="region of interest" description="Disordered" evidence="1">
    <location>
        <begin position="26"/>
        <end position="45"/>
    </location>
</feature>
<sequence>MQKIRRFENLSQLEPMGLEDKFSLTEFTDESPESPSPSQLCSDPIQDKIDTKHTAIGLTDSPHDMFLGWEVEKNRQAYIRDMEKGGRWSKLDAEREEVALEVFASLMDEILLDLFS</sequence>
<name>A0A7J0G864_9ERIC</name>
<evidence type="ECO:0000313" key="2">
    <source>
        <dbReference type="EMBL" id="GFZ06990.1"/>
    </source>
</evidence>
<protein>
    <submittedName>
        <fullName evidence="2">Uncharacterized protein</fullName>
    </submittedName>
</protein>
<dbReference type="PANTHER" id="PTHR33623:SF4">
    <property type="entry name" value="DUF4378 DOMAIN-CONTAINING PROTEIN"/>
    <property type="match status" value="1"/>
</dbReference>
<evidence type="ECO:0000256" key="1">
    <source>
        <dbReference type="SAM" id="MobiDB-lite"/>
    </source>
</evidence>
<dbReference type="EMBL" id="BJWL01000018">
    <property type="protein sequence ID" value="GFZ06990.1"/>
    <property type="molecule type" value="Genomic_DNA"/>
</dbReference>
<gene>
    <name evidence="2" type="ORF">Acr_18g0011600</name>
</gene>
<accession>A0A7J0G864</accession>
<proteinExistence type="predicted"/>
<dbReference type="OrthoDB" id="668456at2759"/>
<dbReference type="AlphaFoldDB" id="A0A7J0G864"/>
<comment type="caution">
    <text evidence="2">The sequence shown here is derived from an EMBL/GenBank/DDBJ whole genome shotgun (WGS) entry which is preliminary data.</text>
</comment>
<evidence type="ECO:0000313" key="3">
    <source>
        <dbReference type="Proteomes" id="UP000585474"/>
    </source>
</evidence>
<organism evidence="2 3">
    <name type="scientific">Actinidia rufa</name>
    <dbReference type="NCBI Taxonomy" id="165716"/>
    <lineage>
        <taxon>Eukaryota</taxon>
        <taxon>Viridiplantae</taxon>
        <taxon>Streptophyta</taxon>
        <taxon>Embryophyta</taxon>
        <taxon>Tracheophyta</taxon>
        <taxon>Spermatophyta</taxon>
        <taxon>Magnoliopsida</taxon>
        <taxon>eudicotyledons</taxon>
        <taxon>Gunneridae</taxon>
        <taxon>Pentapetalae</taxon>
        <taxon>asterids</taxon>
        <taxon>Ericales</taxon>
        <taxon>Actinidiaceae</taxon>
        <taxon>Actinidia</taxon>
    </lineage>
</organism>
<keyword evidence="3" id="KW-1185">Reference proteome</keyword>
<reference evidence="2 3" key="1">
    <citation type="submission" date="2019-07" db="EMBL/GenBank/DDBJ databases">
        <title>De Novo Assembly of kiwifruit Actinidia rufa.</title>
        <authorList>
            <person name="Sugita-Konishi S."/>
            <person name="Sato K."/>
            <person name="Mori E."/>
            <person name="Abe Y."/>
            <person name="Kisaki G."/>
            <person name="Hamano K."/>
            <person name="Suezawa K."/>
            <person name="Otani M."/>
            <person name="Fukuda T."/>
            <person name="Manabe T."/>
            <person name="Gomi K."/>
            <person name="Tabuchi M."/>
            <person name="Akimitsu K."/>
            <person name="Kataoka I."/>
        </authorList>
    </citation>
    <scope>NUCLEOTIDE SEQUENCE [LARGE SCALE GENOMIC DNA]</scope>
    <source>
        <strain evidence="3">cv. Fuchu</strain>
    </source>
</reference>
<dbReference type="PANTHER" id="PTHR33623">
    <property type="entry name" value="OS04G0572500 PROTEIN"/>
    <property type="match status" value="1"/>
</dbReference>